<reference evidence="2" key="1">
    <citation type="journal article" date="2022" name="Mol. Ecol. Resour.">
        <title>The genomes of chicory, endive, great burdock and yacon provide insights into Asteraceae palaeo-polyploidization history and plant inulin production.</title>
        <authorList>
            <person name="Fan W."/>
            <person name="Wang S."/>
            <person name="Wang H."/>
            <person name="Wang A."/>
            <person name="Jiang F."/>
            <person name="Liu H."/>
            <person name="Zhao H."/>
            <person name="Xu D."/>
            <person name="Zhang Y."/>
        </authorList>
    </citation>
    <scope>NUCLEOTIDE SEQUENCE [LARGE SCALE GENOMIC DNA]</scope>
    <source>
        <strain evidence="2">cv. Punajuju</strain>
    </source>
</reference>
<evidence type="ECO:0000313" key="2">
    <source>
        <dbReference type="Proteomes" id="UP001055811"/>
    </source>
</evidence>
<evidence type="ECO:0000313" key="1">
    <source>
        <dbReference type="EMBL" id="KAI3739303.1"/>
    </source>
</evidence>
<gene>
    <name evidence="1" type="ORF">L2E82_29706</name>
</gene>
<protein>
    <submittedName>
        <fullName evidence="1">Uncharacterized protein</fullName>
    </submittedName>
</protein>
<sequence>MAAEASSQTTEALSIPVLKNQSANLVLCTDPNLYPQPIVALVECLKASVLGHALTYAPAIPAALVHRAHYTSNELFDTNNNVKSVFYEAIDSRGKTKKEMVIPTAEQLVDMFNAMGYERQLETISTFKKKQLPDLWRFWAIVVDAYYKQIGFVYDPDFLEMKHTHITVPPLDEVLAEFCAQIPQEMLVKVSMDCNEVNTYRNTLVIPYLVRKITPAAPSKAPAKAKIKKKTIGGTSDSERTPSANIQAEEEEEQQHTSPIHETRPPTPPHITHPPPPPPTTAPPTATITSEHTTTIQTTTSEVSPTTAPQTSTIHTTETPPTSSIQTTAPIPSIIENPIISYAQTSEPISTTSEPLLNISSSEVDKSLPDFPFDDDFDFETTTISKPPSTEETVAAFHMAPLTIVEEDDSLDDSDFILGKQYKILNRKLDALLQSNTGFDPLRGTEVNLEDQMAEAQKALIDKMEKMVKDSEKTILDHQIEINSVMEEKFNTAVEQIDERHKLLKEETEKNIKNLVAKMEASNSEVVKALTTLNENTNSFNSQYQTNFAKDLSDAHKRLEELTAEQSHSAVTIFANELKKTNAAIASDIIEKLRRTLQPMINVSLKMERSQATRQAGPTFGTTTTTEVGGSSSRPQGNVLRIAPHMEQVYKEREEDYRKMLMINNISHENQTWTVELITAIGFNDFSVFNRLPLLIFETKSRISRQLDLPYNPKTFAFLQFERNVPKEKLTDFKKRKVTFHAKFIQGPNYVWSEKKIVKIISIKEGETFVGFKNIDFFVLRGINEDDSRFSIADFPIMNPHDFIVLLDLLKYSSRNEAKSISVFTDAFKPYLLLLQELHDEIGQVVNKPWGVVFKGLSSDSETMVTKFFEIDYKGLYPSKSIEQVLAHVNNCFVNTAEEKKKVKEYLNWWLQVHGYGQFHNTPRPFRNNQQREVRQPAVRQQHMQPTPPSGITNIGMQEIFGMLVKLKEVEDANSVTSVFWA</sequence>
<keyword evidence="2" id="KW-1185">Reference proteome</keyword>
<dbReference type="Proteomes" id="UP001055811">
    <property type="component" value="Linkage Group LG05"/>
</dbReference>
<name>A0ACB9CYN7_CICIN</name>
<reference evidence="1 2" key="2">
    <citation type="journal article" date="2022" name="Mol. Ecol. Resour.">
        <title>The genomes of chicory, endive, great burdock and yacon provide insights into Asteraceae paleo-polyploidization history and plant inulin production.</title>
        <authorList>
            <person name="Fan W."/>
            <person name="Wang S."/>
            <person name="Wang H."/>
            <person name="Wang A."/>
            <person name="Jiang F."/>
            <person name="Liu H."/>
            <person name="Zhao H."/>
            <person name="Xu D."/>
            <person name="Zhang Y."/>
        </authorList>
    </citation>
    <scope>NUCLEOTIDE SEQUENCE [LARGE SCALE GENOMIC DNA]</scope>
    <source>
        <strain evidence="2">cv. Punajuju</strain>
        <tissue evidence="1">Leaves</tissue>
    </source>
</reference>
<proteinExistence type="predicted"/>
<organism evidence="1 2">
    <name type="scientific">Cichorium intybus</name>
    <name type="common">Chicory</name>
    <dbReference type="NCBI Taxonomy" id="13427"/>
    <lineage>
        <taxon>Eukaryota</taxon>
        <taxon>Viridiplantae</taxon>
        <taxon>Streptophyta</taxon>
        <taxon>Embryophyta</taxon>
        <taxon>Tracheophyta</taxon>
        <taxon>Spermatophyta</taxon>
        <taxon>Magnoliopsida</taxon>
        <taxon>eudicotyledons</taxon>
        <taxon>Gunneridae</taxon>
        <taxon>Pentapetalae</taxon>
        <taxon>asterids</taxon>
        <taxon>campanulids</taxon>
        <taxon>Asterales</taxon>
        <taxon>Asteraceae</taxon>
        <taxon>Cichorioideae</taxon>
        <taxon>Cichorieae</taxon>
        <taxon>Cichoriinae</taxon>
        <taxon>Cichorium</taxon>
    </lineage>
</organism>
<comment type="caution">
    <text evidence="1">The sequence shown here is derived from an EMBL/GenBank/DDBJ whole genome shotgun (WGS) entry which is preliminary data.</text>
</comment>
<dbReference type="EMBL" id="CM042013">
    <property type="protein sequence ID" value="KAI3739303.1"/>
    <property type="molecule type" value="Genomic_DNA"/>
</dbReference>
<accession>A0ACB9CYN7</accession>